<organism evidence="1 2">
    <name type="scientific">Melastoma candidum</name>
    <dbReference type="NCBI Taxonomy" id="119954"/>
    <lineage>
        <taxon>Eukaryota</taxon>
        <taxon>Viridiplantae</taxon>
        <taxon>Streptophyta</taxon>
        <taxon>Embryophyta</taxon>
        <taxon>Tracheophyta</taxon>
        <taxon>Spermatophyta</taxon>
        <taxon>Magnoliopsida</taxon>
        <taxon>eudicotyledons</taxon>
        <taxon>Gunneridae</taxon>
        <taxon>Pentapetalae</taxon>
        <taxon>rosids</taxon>
        <taxon>malvids</taxon>
        <taxon>Myrtales</taxon>
        <taxon>Melastomataceae</taxon>
        <taxon>Melastomatoideae</taxon>
        <taxon>Melastomateae</taxon>
        <taxon>Melastoma</taxon>
    </lineage>
</organism>
<sequence length="438" mass="47561">MIKERMIVCSLVAVVILGFGFGSSSASSRDGFGRGRAKSPWWADSSPSSSYSVLGNFAGSSFVFPLHGNVYPTGTYNVTIKVGQPPKPYFLDPDTGSDLTWLQCDAPCTHCTQTPHPLYRPTKDLVICRDPICASLHSHDEYNCDDVPEQCDYEVEYADGGSSLGVLVKDAFSLKSSSGVPVSPRLILGCGYDQLPGASNPFLDGVLGLGKGKSGILSQLHSQGLVRNVMGHCLSGRGGGYLFFGNDPFDYSRAVWVTMARDTRNYSPGTAELLFGGKSTGMKDLLIVFDTGSSYTYLCSQTYNTLTSMVKKDLSGKPFKEALDDHTLSLCWSGRKPFKSVREVKKYFKPLALSFADGGKSKNQFDIPPESYLIISSKGNVCLGILNGTEAGLQNMNVIGDISMLDKTIIYDNERQLIGWAPANCDRPPKSSSVHIFR</sequence>
<dbReference type="EMBL" id="CM042887">
    <property type="protein sequence ID" value="KAI4330100.1"/>
    <property type="molecule type" value="Genomic_DNA"/>
</dbReference>
<gene>
    <name evidence="1" type="ORF">MLD38_028407</name>
</gene>
<comment type="caution">
    <text evidence="1">The sequence shown here is derived from an EMBL/GenBank/DDBJ whole genome shotgun (WGS) entry which is preliminary data.</text>
</comment>
<evidence type="ECO:0000313" key="1">
    <source>
        <dbReference type="EMBL" id="KAI4330100.1"/>
    </source>
</evidence>
<reference evidence="2" key="1">
    <citation type="journal article" date="2023" name="Front. Plant Sci.">
        <title>Chromosomal-level genome assembly of Melastoma candidum provides insights into trichome evolution.</title>
        <authorList>
            <person name="Zhong Y."/>
            <person name="Wu W."/>
            <person name="Sun C."/>
            <person name="Zou P."/>
            <person name="Liu Y."/>
            <person name="Dai S."/>
            <person name="Zhou R."/>
        </authorList>
    </citation>
    <scope>NUCLEOTIDE SEQUENCE [LARGE SCALE GENOMIC DNA]</scope>
</reference>
<name>A0ACB9N0Q9_9MYRT</name>
<dbReference type="Proteomes" id="UP001057402">
    <property type="component" value="Chromosome 8"/>
</dbReference>
<keyword evidence="2" id="KW-1185">Reference proteome</keyword>
<accession>A0ACB9N0Q9</accession>
<evidence type="ECO:0000313" key="2">
    <source>
        <dbReference type="Proteomes" id="UP001057402"/>
    </source>
</evidence>
<protein>
    <submittedName>
        <fullName evidence="1">Uncharacterized protein</fullName>
    </submittedName>
</protein>
<proteinExistence type="predicted"/>